<reference evidence="1" key="1">
    <citation type="submission" date="2020-10" db="EMBL/GenBank/DDBJ databases">
        <authorList>
            <person name="Gilroy R."/>
        </authorList>
    </citation>
    <scope>NUCLEOTIDE SEQUENCE</scope>
    <source>
        <strain evidence="1">CHK195-26880</strain>
    </source>
</reference>
<dbReference type="EMBL" id="DVKQ01000083">
    <property type="protein sequence ID" value="HIT38109.1"/>
    <property type="molecule type" value="Genomic_DNA"/>
</dbReference>
<comment type="caution">
    <text evidence="1">The sequence shown here is derived from an EMBL/GenBank/DDBJ whole genome shotgun (WGS) entry which is preliminary data.</text>
</comment>
<name>A0A9D1KBZ7_9FIRM</name>
<dbReference type="Pfam" id="PF25948">
    <property type="entry name" value="DUF7986"/>
    <property type="match status" value="1"/>
</dbReference>
<protein>
    <submittedName>
        <fullName evidence="1">Uncharacterized protein</fullName>
    </submittedName>
</protein>
<sequence length="139" mass="16550">MEKNKLRNEDKVKMLNAMNNSYVSLFKIVGVDMDEAYVIYEDVFTKKRYKIIDIAMSGSVIIDKKRPIYYYNRIITIDGISYGTGIHCIMTGDNKELINFIKKHDYKKSPDFYRCLMLYDISKKEKNMEVSYNNRYGYR</sequence>
<dbReference type="AlphaFoldDB" id="A0A9D1KBZ7"/>
<gene>
    <name evidence="1" type="ORF">IAB59_06510</name>
</gene>
<dbReference type="InterPro" id="IPR058292">
    <property type="entry name" value="DUF7986"/>
</dbReference>
<organism evidence="1 2">
    <name type="scientific">Candidatus Onthousia faecipullorum</name>
    <dbReference type="NCBI Taxonomy" id="2840887"/>
    <lineage>
        <taxon>Bacteria</taxon>
        <taxon>Bacillati</taxon>
        <taxon>Bacillota</taxon>
        <taxon>Bacilli</taxon>
        <taxon>Candidatus Onthousia</taxon>
    </lineage>
</organism>
<reference evidence="1" key="2">
    <citation type="journal article" date="2021" name="PeerJ">
        <title>Extensive microbial diversity within the chicken gut microbiome revealed by metagenomics and culture.</title>
        <authorList>
            <person name="Gilroy R."/>
            <person name="Ravi A."/>
            <person name="Getino M."/>
            <person name="Pursley I."/>
            <person name="Horton D.L."/>
            <person name="Alikhan N.F."/>
            <person name="Baker D."/>
            <person name="Gharbi K."/>
            <person name="Hall N."/>
            <person name="Watson M."/>
            <person name="Adriaenssens E.M."/>
            <person name="Foster-Nyarko E."/>
            <person name="Jarju S."/>
            <person name="Secka A."/>
            <person name="Antonio M."/>
            <person name="Oren A."/>
            <person name="Chaudhuri R.R."/>
            <person name="La Ragione R."/>
            <person name="Hildebrand F."/>
            <person name="Pallen M.J."/>
        </authorList>
    </citation>
    <scope>NUCLEOTIDE SEQUENCE</scope>
    <source>
        <strain evidence="1">CHK195-26880</strain>
    </source>
</reference>
<proteinExistence type="predicted"/>
<evidence type="ECO:0000313" key="2">
    <source>
        <dbReference type="Proteomes" id="UP000886833"/>
    </source>
</evidence>
<accession>A0A9D1KBZ7</accession>
<dbReference type="Proteomes" id="UP000886833">
    <property type="component" value="Unassembled WGS sequence"/>
</dbReference>
<evidence type="ECO:0000313" key="1">
    <source>
        <dbReference type="EMBL" id="HIT38109.1"/>
    </source>
</evidence>